<comment type="caution">
    <text evidence="2">The sequence shown here is derived from an EMBL/GenBank/DDBJ whole genome shotgun (WGS) entry which is preliminary data.</text>
</comment>
<evidence type="ECO:0000313" key="2">
    <source>
        <dbReference type="EMBL" id="KAK4299822.1"/>
    </source>
</evidence>
<organism evidence="2 3">
    <name type="scientific">Petrolisthes manimaculis</name>
    <dbReference type="NCBI Taxonomy" id="1843537"/>
    <lineage>
        <taxon>Eukaryota</taxon>
        <taxon>Metazoa</taxon>
        <taxon>Ecdysozoa</taxon>
        <taxon>Arthropoda</taxon>
        <taxon>Crustacea</taxon>
        <taxon>Multicrustacea</taxon>
        <taxon>Malacostraca</taxon>
        <taxon>Eumalacostraca</taxon>
        <taxon>Eucarida</taxon>
        <taxon>Decapoda</taxon>
        <taxon>Pleocyemata</taxon>
        <taxon>Anomura</taxon>
        <taxon>Galatheoidea</taxon>
        <taxon>Porcellanidae</taxon>
        <taxon>Petrolisthes</taxon>
    </lineage>
</organism>
<protein>
    <submittedName>
        <fullName evidence="2">Uncharacterized protein</fullName>
    </submittedName>
</protein>
<proteinExistence type="predicted"/>
<accession>A0AAE1TW07</accession>
<evidence type="ECO:0000256" key="1">
    <source>
        <dbReference type="SAM" id="MobiDB-lite"/>
    </source>
</evidence>
<feature type="compositionally biased region" description="Basic residues" evidence="1">
    <location>
        <begin position="177"/>
        <end position="191"/>
    </location>
</feature>
<feature type="compositionally biased region" description="Basic and acidic residues" evidence="1">
    <location>
        <begin position="131"/>
        <end position="161"/>
    </location>
</feature>
<sequence length="250" mass="28342">MRIETRDKHEGHSWGWTERRCQLPPLPHPCQHTALPHQQAALTMADPSTSQQVVRSAANSIPEKCTSKTYTITNCLRKIKQPSSYKYRIQIFRRGSACKGKTKGSGKERQEAVEREDKRQWNGKTRGSGKGRQEAVEREDKRQCMEREDKRQCMEGEDNRQWKGKLRGSAWKEKTKGSGKKRLRGSGKGRQKAVESKKTKWSGKGRTGQDKTSGGRQRRMAGDGETTSTRITRECDRPAVRLKGGVSCPS</sequence>
<name>A0AAE1TW07_9EUCA</name>
<dbReference type="Proteomes" id="UP001292094">
    <property type="component" value="Unassembled WGS sequence"/>
</dbReference>
<dbReference type="EMBL" id="JAWZYT010003168">
    <property type="protein sequence ID" value="KAK4299822.1"/>
    <property type="molecule type" value="Genomic_DNA"/>
</dbReference>
<evidence type="ECO:0000313" key="3">
    <source>
        <dbReference type="Proteomes" id="UP001292094"/>
    </source>
</evidence>
<reference evidence="2" key="1">
    <citation type="submission" date="2023-11" db="EMBL/GenBank/DDBJ databases">
        <title>Genome assemblies of two species of porcelain crab, Petrolisthes cinctipes and Petrolisthes manimaculis (Anomura: Porcellanidae).</title>
        <authorList>
            <person name="Angst P."/>
        </authorList>
    </citation>
    <scope>NUCLEOTIDE SEQUENCE</scope>
    <source>
        <strain evidence="2">PB745_02</strain>
        <tissue evidence="2">Gill</tissue>
    </source>
</reference>
<dbReference type="AlphaFoldDB" id="A0AAE1TW07"/>
<gene>
    <name evidence="2" type="ORF">Pmani_027933</name>
</gene>
<feature type="region of interest" description="Disordered" evidence="1">
    <location>
        <begin position="98"/>
        <end position="250"/>
    </location>
</feature>
<feature type="compositionally biased region" description="Basic and acidic residues" evidence="1">
    <location>
        <begin position="105"/>
        <end position="120"/>
    </location>
</feature>
<keyword evidence="3" id="KW-1185">Reference proteome</keyword>